<dbReference type="InterPro" id="IPR036237">
    <property type="entry name" value="Xyl_isomerase-like_sf"/>
</dbReference>
<gene>
    <name evidence="2" type="ORF">J2I47_07645</name>
</gene>
<organism evidence="2 3">
    <name type="scientific">Fibrella rubiginis</name>
    <dbReference type="NCBI Taxonomy" id="2817060"/>
    <lineage>
        <taxon>Bacteria</taxon>
        <taxon>Pseudomonadati</taxon>
        <taxon>Bacteroidota</taxon>
        <taxon>Cytophagia</taxon>
        <taxon>Cytophagales</taxon>
        <taxon>Spirosomataceae</taxon>
        <taxon>Fibrella</taxon>
    </lineage>
</organism>
<dbReference type="EMBL" id="JAFMYV010000003">
    <property type="protein sequence ID" value="MBO0936418.1"/>
    <property type="molecule type" value="Genomic_DNA"/>
</dbReference>
<reference evidence="2" key="1">
    <citation type="submission" date="2021-03" db="EMBL/GenBank/DDBJ databases">
        <title>Fibrella sp. HMF5335 genome sequencing and assembly.</title>
        <authorList>
            <person name="Kang H."/>
            <person name="Kim H."/>
            <person name="Bae S."/>
            <person name="Joh K."/>
        </authorList>
    </citation>
    <scope>NUCLEOTIDE SEQUENCE</scope>
    <source>
        <strain evidence="2">HMF5335</strain>
    </source>
</reference>
<dbReference type="GO" id="GO:0016853">
    <property type="term" value="F:isomerase activity"/>
    <property type="evidence" value="ECO:0007669"/>
    <property type="project" value="UniProtKB-KW"/>
</dbReference>
<name>A0A939GEQ3_9BACT</name>
<dbReference type="SUPFAM" id="SSF51658">
    <property type="entry name" value="Xylose isomerase-like"/>
    <property type="match status" value="1"/>
</dbReference>
<dbReference type="Proteomes" id="UP000664034">
    <property type="component" value="Unassembled WGS sequence"/>
</dbReference>
<accession>A0A939GEQ3</accession>
<evidence type="ECO:0000313" key="2">
    <source>
        <dbReference type="EMBL" id="MBO0936418.1"/>
    </source>
</evidence>
<protein>
    <submittedName>
        <fullName evidence="2">Sugar phosphate isomerase/epimerase</fullName>
    </submittedName>
</protein>
<dbReference type="InterPro" id="IPR050312">
    <property type="entry name" value="IolE/XylAMocC-like"/>
</dbReference>
<proteinExistence type="predicted"/>
<evidence type="ECO:0000259" key="1">
    <source>
        <dbReference type="Pfam" id="PF01261"/>
    </source>
</evidence>
<dbReference type="InterPro" id="IPR013022">
    <property type="entry name" value="Xyl_isomerase-like_TIM-brl"/>
</dbReference>
<comment type="caution">
    <text evidence="2">The sequence shown here is derived from an EMBL/GenBank/DDBJ whole genome shotgun (WGS) entry which is preliminary data.</text>
</comment>
<dbReference type="RefSeq" id="WP_207363983.1">
    <property type="nucleotide sequence ID" value="NZ_JAFMYV010000003.1"/>
</dbReference>
<dbReference type="Gene3D" id="3.20.20.150">
    <property type="entry name" value="Divalent-metal-dependent TIM barrel enzymes"/>
    <property type="match status" value="1"/>
</dbReference>
<dbReference type="Pfam" id="PF01261">
    <property type="entry name" value="AP_endonuc_2"/>
    <property type="match status" value="1"/>
</dbReference>
<dbReference type="AlphaFoldDB" id="A0A939GEQ3"/>
<dbReference type="PANTHER" id="PTHR12110">
    <property type="entry name" value="HYDROXYPYRUVATE ISOMERASE"/>
    <property type="match status" value="1"/>
</dbReference>
<dbReference type="PANTHER" id="PTHR12110:SF41">
    <property type="entry name" value="INOSOSE DEHYDRATASE"/>
    <property type="match status" value="1"/>
</dbReference>
<feature type="domain" description="Xylose isomerase-like TIM barrel" evidence="1">
    <location>
        <begin position="154"/>
        <end position="300"/>
    </location>
</feature>
<sequence>MASRREFLLQSSKATLASLLLPFPGNTSFVSLKTNRWPIGLQLYTVGDLLKQNPKATLHKIATIGYQEIESVGVTENSLYGYKPKDFSQLLKSMGLRWRSAHVSGAPMKMSKADLYSYMKPKTHDDTLKVEAYARQVANGAGGLNLKNNDQLLVDNAAEGGVDYLVCSAIPVGTLDEIKTAVDVFNKAGETAKKAGLQFVYHNHATEFDLVEGHRPFDYIMEHTDKELVKMELDLAWATKAGQNFETLFKNYPGRYPLWHIKDIKADKTSITEVGNGIVDYKHIFPYAKSAGLKHFFVEQDLPENPLRSITTSIANLKKILA</sequence>
<evidence type="ECO:0000313" key="3">
    <source>
        <dbReference type="Proteomes" id="UP000664034"/>
    </source>
</evidence>
<keyword evidence="2" id="KW-0413">Isomerase</keyword>
<keyword evidence="3" id="KW-1185">Reference proteome</keyword>